<organism evidence="4 5">
    <name type="scientific">Artemia franciscana</name>
    <name type="common">Brine shrimp</name>
    <name type="synonym">Artemia sanfranciscana</name>
    <dbReference type="NCBI Taxonomy" id="6661"/>
    <lineage>
        <taxon>Eukaryota</taxon>
        <taxon>Metazoa</taxon>
        <taxon>Ecdysozoa</taxon>
        <taxon>Arthropoda</taxon>
        <taxon>Crustacea</taxon>
        <taxon>Branchiopoda</taxon>
        <taxon>Anostraca</taxon>
        <taxon>Artemiidae</taxon>
        <taxon>Artemia</taxon>
    </lineage>
</organism>
<evidence type="ECO:0000256" key="1">
    <source>
        <dbReference type="ARBA" id="ARBA00022443"/>
    </source>
</evidence>
<dbReference type="PANTHER" id="PTHR10654:SF18">
    <property type="entry name" value="IP17195P"/>
    <property type="match status" value="1"/>
</dbReference>
<sequence length="93" mass="10643">MTTNARAIYDNVADSPDELAFRKGDLLVVVDQNPAGLEGQEWWLCSLRGREKPLMSGSLAWYLLLYAVHKLGDLERINLLEEKNSKDRIYKYG</sequence>
<evidence type="ECO:0000313" key="5">
    <source>
        <dbReference type="Proteomes" id="UP001187531"/>
    </source>
</evidence>
<dbReference type="InterPro" id="IPR001452">
    <property type="entry name" value="SH3_domain"/>
</dbReference>
<dbReference type="GO" id="GO:0016477">
    <property type="term" value="P:cell migration"/>
    <property type="evidence" value="ECO:0007669"/>
    <property type="project" value="TreeGrafter"/>
</dbReference>
<dbReference type="SMART" id="SM00326">
    <property type="entry name" value="SH3"/>
    <property type="match status" value="1"/>
</dbReference>
<reference evidence="4" key="1">
    <citation type="submission" date="2023-07" db="EMBL/GenBank/DDBJ databases">
        <title>Chromosome-level genome assembly of Artemia franciscana.</title>
        <authorList>
            <person name="Jo E."/>
        </authorList>
    </citation>
    <scope>NUCLEOTIDE SEQUENCE</scope>
    <source>
        <tissue evidence="4">Whole body</tissue>
    </source>
</reference>
<keyword evidence="1 2" id="KW-0728">SH3 domain</keyword>
<evidence type="ECO:0000259" key="3">
    <source>
        <dbReference type="PROSITE" id="PS50002"/>
    </source>
</evidence>
<comment type="caution">
    <text evidence="4">The sequence shown here is derived from an EMBL/GenBank/DDBJ whole genome shotgun (WGS) entry which is preliminary data.</text>
</comment>
<dbReference type="InterPro" id="IPR036028">
    <property type="entry name" value="SH3-like_dom_sf"/>
</dbReference>
<dbReference type="AlphaFoldDB" id="A0AA88I2K8"/>
<accession>A0AA88I2K8</accession>
<dbReference type="Gene3D" id="2.30.30.40">
    <property type="entry name" value="SH3 Domains"/>
    <property type="match status" value="1"/>
</dbReference>
<evidence type="ECO:0000256" key="2">
    <source>
        <dbReference type="PROSITE-ProRule" id="PRU00192"/>
    </source>
</evidence>
<protein>
    <recommendedName>
        <fullName evidence="3">SH3 domain-containing protein</fullName>
    </recommendedName>
</protein>
<feature type="domain" description="SH3" evidence="3">
    <location>
        <begin position="1"/>
        <end position="72"/>
    </location>
</feature>
<dbReference type="Proteomes" id="UP001187531">
    <property type="component" value="Unassembled WGS sequence"/>
</dbReference>
<dbReference type="PRINTS" id="PR00452">
    <property type="entry name" value="SH3DOMAIN"/>
</dbReference>
<dbReference type="Pfam" id="PF00018">
    <property type="entry name" value="SH3_1"/>
    <property type="match status" value="1"/>
</dbReference>
<name>A0AA88I2K8_ARTSF</name>
<dbReference type="EMBL" id="JAVRJZ010000005">
    <property type="protein sequence ID" value="KAK2722785.1"/>
    <property type="molecule type" value="Genomic_DNA"/>
</dbReference>
<dbReference type="PROSITE" id="PS50002">
    <property type="entry name" value="SH3"/>
    <property type="match status" value="1"/>
</dbReference>
<dbReference type="GO" id="GO:0007169">
    <property type="term" value="P:cell surface receptor protein tyrosine kinase signaling pathway"/>
    <property type="evidence" value="ECO:0007669"/>
    <property type="project" value="TreeGrafter"/>
</dbReference>
<keyword evidence="5" id="KW-1185">Reference proteome</keyword>
<dbReference type="SUPFAM" id="SSF50044">
    <property type="entry name" value="SH3-domain"/>
    <property type="match status" value="1"/>
</dbReference>
<dbReference type="PANTHER" id="PTHR10654">
    <property type="entry name" value="CAS SCAFFOLDING PROTEIN"/>
    <property type="match status" value="1"/>
</dbReference>
<dbReference type="GO" id="GO:0005886">
    <property type="term" value="C:plasma membrane"/>
    <property type="evidence" value="ECO:0007669"/>
    <property type="project" value="TreeGrafter"/>
</dbReference>
<dbReference type="GO" id="GO:0005737">
    <property type="term" value="C:cytoplasm"/>
    <property type="evidence" value="ECO:0007669"/>
    <property type="project" value="TreeGrafter"/>
</dbReference>
<dbReference type="InterPro" id="IPR037362">
    <property type="entry name" value="CAS_fam"/>
</dbReference>
<evidence type="ECO:0000313" key="4">
    <source>
        <dbReference type="EMBL" id="KAK2722785.1"/>
    </source>
</evidence>
<proteinExistence type="predicted"/>
<gene>
    <name evidence="4" type="ORF">QYM36_003100</name>
</gene>